<dbReference type="InterPro" id="IPR056843">
    <property type="entry name" value="THADA-like_TPR"/>
</dbReference>
<protein>
    <recommendedName>
        <fullName evidence="8">DUF2428 domain-containing protein</fullName>
    </recommendedName>
</protein>
<dbReference type="PANTHER" id="PTHR14387">
    <property type="entry name" value="THADA/DEATH RECEPTOR INTERACTING PROTEIN"/>
    <property type="match status" value="1"/>
</dbReference>
<dbReference type="Pfam" id="PF25150">
    <property type="entry name" value="TPR_Trm732"/>
    <property type="match status" value="1"/>
</dbReference>
<dbReference type="InterPro" id="IPR056842">
    <property type="entry name" value="THADA-like_TPR_C"/>
</dbReference>
<evidence type="ECO:0000259" key="5">
    <source>
        <dbReference type="Pfam" id="PF25151"/>
    </source>
</evidence>
<dbReference type="EMBL" id="OA882680">
    <property type="protein sequence ID" value="CAD7276516.1"/>
    <property type="molecule type" value="Genomic_DNA"/>
</dbReference>
<gene>
    <name evidence="6" type="ORF">NMOB1V02_LOCUS4275</name>
</gene>
<accession>A0A7R9GBR7</accession>
<evidence type="ECO:0000313" key="6">
    <source>
        <dbReference type="EMBL" id="CAD7276516.1"/>
    </source>
</evidence>
<dbReference type="InterPro" id="IPR016024">
    <property type="entry name" value="ARM-type_fold"/>
</dbReference>
<keyword evidence="7" id="KW-1185">Reference proteome</keyword>
<dbReference type="EMBL" id="CAJPEX010000643">
    <property type="protein sequence ID" value="CAG0916668.1"/>
    <property type="molecule type" value="Genomic_DNA"/>
</dbReference>
<organism evidence="6">
    <name type="scientific">Notodromas monacha</name>
    <dbReference type="NCBI Taxonomy" id="399045"/>
    <lineage>
        <taxon>Eukaryota</taxon>
        <taxon>Metazoa</taxon>
        <taxon>Ecdysozoa</taxon>
        <taxon>Arthropoda</taxon>
        <taxon>Crustacea</taxon>
        <taxon>Oligostraca</taxon>
        <taxon>Ostracoda</taxon>
        <taxon>Podocopa</taxon>
        <taxon>Podocopida</taxon>
        <taxon>Cypridocopina</taxon>
        <taxon>Cypridoidea</taxon>
        <taxon>Cyprididae</taxon>
        <taxon>Notodromas</taxon>
    </lineage>
</organism>
<dbReference type="Gene3D" id="1.25.10.10">
    <property type="entry name" value="Leucine-rich Repeat Variant"/>
    <property type="match status" value="1"/>
</dbReference>
<evidence type="ECO:0000313" key="7">
    <source>
        <dbReference type="Proteomes" id="UP000678499"/>
    </source>
</evidence>
<keyword evidence="2" id="KW-0819">tRNA processing</keyword>
<dbReference type="Proteomes" id="UP000678499">
    <property type="component" value="Unassembled WGS sequence"/>
</dbReference>
<feature type="domain" description="tRNA (32-2'-O)-methyltransferase regulator THADA-like TPR repeats region" evidence="4">
    <location>
        <begin position="340"/>
        <end position="551"/>
    </location>
</feature>
<feature type="domain" description="DUF2428" evidence="3">
    <location>
        <begin position="780"/>
        <end position="979"/>
    </location>
</feature>
<sequence>MSELISPKTSDVASVAIFKKVLSAIDDGCTVEIRKSLQELLRLANATETKTCKDEEYWSIVEASANSLFACIRNSKFALELRSFAVTVLVSLLVRMASKSSVAAVVCDLVEPTFTVVGIRFELQDDPRCVNVRSVKEAKNPPRKYRFVIHQGVIGKWIVKLASDTVEDALVIERLFNSVKSLVATYPTQTTFRVLLRWVEIAAPILQRLIADSSLRMKSLSDHMEFVYEATVNCLDSPFPGVPEAAKSILELLFKYNGDWVHIRDVKQHLFESYNWPSWRNRDGLLLLAQMLLHLPVSETLERLPQVGKVLIQCSEMGVLASAAYEVYLTILQRFSLEQWIFLFEEDFTEALSRERPVEALITSWLAPTLQRFALNDGLEHFLNQFSNRRTTTGIRMSLLIRRRMIGMGYQFERFLVPYAVSHLESEILELRLEAFEVLCEPFRSAKSSLPSARNLRLMKKFIEDNIYVDDSSFRSGFIKTCGKLFARLRCAMEKLACGSDVLTDQPAFIEAVELLNTVIALFKSECHAAAWYSRRITSISLVDILLKTLLPEKQFLIKGINSGAAGREKVLAGVESLGYSWHFADDVELRAALLRSVADPCRDVSSIGANLIQDYFTFEKEDLKEILDTCRRRLENSRHTVKPECSRLIACVLRKMSDEKNEATAPDLKNYLIDAINQLRDDFAEAGKSETGVIFNSGSLVYLRAALPWLIDHLNGDSAKVLMSELLSVNRFFLKLIDPDAGDNDGINCPSFPELRASVVGLSANCCTEMLDEEDLSSSVYMETPKFFIFHLWNTFELALLFLGEYVSLMFSRDLLPEDYYPEVFSLIRLVMLSIRHKGIIDAASSSISMMITSLFKHIDEEKQAFLQGFVDESLRMIPLFSSNISSSRRGAGFPPFFRSIAKSEPLSFKGSLCFQIIKFACSVEPDSEGCENSDSPESIVLFVLQALVEDSRLSIPVRMSISVIFAKCNDGLYSSDWKIRNAALCLLASLTKKIFVIAKPAESLDSQDSSVAWGGMGFLDFSQKYPSICDAIVRRLVEASQADEHIHQRHVMILPILCFWKNLNDVSSLHPSAKRGNGFVDAINALEKLLSSPVEAVRRLAALCLVRTSSIHELLQALPKMSRQWRTCASRNEYHGLLLWLMFLVEILPVEASTSKAMDALELFCSNDHFLSNKNVDDFVGVPEMKRIKEIVKRKELYGARKGEVKMSLVQLLSGLSTEELALSTSDPDDDYRSVFGGFGLARDGLNSHCREKVMMKIFRIVAGSLPNADIRETIAEAMANSFCERSDVLQAMLEPKYELTVLPKQRCHYVKWSSVLEETEVHANSDWPSAYHGAVGMLQASIAAGAGQRRLDLIRRVIAMSTDRDCITRISAVKMMRLYGVRSLIFDAYEWRPLLVDLCWTLLCFLCDENQYVRCEAARECVDLMDIRSSFSSGISHAGTALDDLAYFLSLRISASERLHWVWNHIVNPGAVTRHLSCFFGSQTEEKCYEVWKVDQCLYKIGLEAVSELTLADCMAFFSQVFDGDVEGNDYVMSDVMLSPEAVICNLRAKYRYELMSKLREMLSVENLQRIGLK</sequence>
<comment type="similarity">
    <text evidence="1">Belongs to the THADA family.</text>
</comment>
<evidence type="ECO:0000259" key="3">
    <source>
        <dbReference type="Pfam" id="PF10350"/>
    </source>
</evidence>
<evidence type="ECO:0008006" key="8">
    <source>
        <dbReference type="Google" id="ProtNLM"/>
    </source>
</evidence>
<evidence type="ECO:0000259" key="4">
    <source>
        <dbReference type="Pfam" id="PF25150"/>
    </source>
</evidence>
<evidence type="ECO:0000256" key="1">
    <source>
        <dbReference type="ARBA" id="ARBA00010409"/>
    </source>
</evidence>
<dbReference type="OrthoDB" id="6614653at2759"/>
<dbReference type="SUPFAM" id="SSF48371">
    <property type="entry name" value="ARM repeat"/>
    <property type="match status" value="2"/>
</dbReference>
<dbReference type="InterPro" id="IPR019442">
    <property type="entry name" value="THADA/TRM732_DUF2428"/>
</dbReference>
<dbReference type="GO" id="GO:0030488">
    <property type="term" value="P:tRNA methylation"/>
    <property type="evidence" value="ECO:0007669"/>
    <property type="project" value="TreeGrafter"/>
</dbReference>
<proteinExistence type="inferred from homology"/>
<dbReference type="PANTHER" id="PTHR14387:SF0">
    <property type="entry name" value="DUF2428 DOMAIN-CONTAINING PROTEIN"/>
    <property type="match status" value="1"/>
</dbReference>
<dbReference type="GO" id="GO:0005829">
    <property type="term" value="C:cytosol"/>
    <property type="evidence" value="ECO:0007669"/>
    <property type="project" value="TreeGrafter"/>
</dbReference>
<name>A0A7R9GBR7_9CRUS</name>
<dbReference type="InterPro" id="IPR011989">
    <property type="entry name" value="ARM-like"/>
</dbReference>
<feature type="domain" description="tRNA (32-2'-O)-methyltransferase regulator THADA-like C-terminal TPR repeats region" evidence="5">
    <location>
        <begin position="982"/>
        <end position="1143"/>
    </location>
</feature>
<evidence type="ECO:0000256" key="2">
    <source>
        <dbReference type="ARBA" id="ARBA00022694"/>
    </source>
</evidence>
<dbReference type="Pfam" id="PF25151">
    <property type="entry name" value="TPR_Trm732_C"/>
    <property type="match status" value="1"/>
</dbReference>
<reference evidence="6" key="1">
    <citation type="submission" date="2020-11" db="EMBL/GenBank/DDBJ databases">
        <authorList>
            <person name="Tran Van P."/>
        </authorList>
    </citation>
    <scope>NUCLEOTIDE SEQUENCE</scope>
</reference>
<dbReference type="InterPro" id="IPR051954">
    <property type="entry name" value="tRNA_methyltransferase_THADA"/>
</dbReference>
<dbReference type="Pfam" id="PF10350">
    <property type="entry name" value="DUF2428"/>
    <property type="match status" value="1"/>
</dbReference>